<protein>
    <recommendedName>
        <fullName evidence="3">PilZ domain-containing protein</fullName>
    </recommendedName>
</protein>
<keyword evidence="2" id="KW-1185">Reference proteome</keyword>
<gene>
    <name evidence="1" type="ORF">PLANPX_3307</name>
</gene>
<evidence type="ECO:0008006" key="3">
    <source>
        <dbReference type="Google" id="ProtNLM"/>
    </source>
</evidence>
<reference evidence="2" key="1">
    <citation type="submission" date="2019-10" db="EMBL/GenBank/DDBJ databases">
        <title>Lacipirellula parvula gen. nov., sp. nov., representing a lineage of planctomycetes widespread in freshwater anoxic habitats, and description of the family Lacipirellulaceae.</title>
        <authorList>
            <person name="Dedysh S.N."/>
            <person name="Kulichevskaya I.S."/>
            <person name="Beletsky A.V."/>
            <person name="Rakitin A.L."/>
            <person name="Mardanov A.V."/>
            <person name="Ivanova A.A."/>
            <person name="Saltykova V.X."/>
            <person name="Rijpstra W.I.C."/>
            <person name="Sinninghe Damste J.S."/>
            <person name="Ravin N.V."/>
        </authorList>
    </citation>
    <scope>NUCLEOTIDE SEQUENCE [LARGE SCALE GENOMIC DNA]</scope>
    <source>
        <strain evidence="2">PX69</strain>
    </source>
</reference>
<name>A0A5K7XBF4_9BACT</name>
<dbReference type="KEGG" id="lpav:PLANPX_3307"/>
<sequence>MPYSHLSDHPVHSRNLTIERCSCGAPVSLVKPSRHLAAAPWQCLRCGSVLLASPQRRDGSEFHGGVRRSDFNTIYKSVTPRADVSPSHLSDEDIEQLRNCTKSVELPSHELRQSQRYAVAVPLNVVTLNEKFCVTGAPSLAYSIDISTGGMSLLYPKATEAALYAVEFADGFLNIPPVILRPIRCSRLGSGFAIAGDFVCRVDY</sequence>
<evidence type="ECO:0000313" key="1">
    <source>
        <dbReference type="EMBL" id="BBO33695.1"/>
    </source>
</evidence>
<dbReference type="EMBL" id="AP021861">
    <property type="protein sequence ID" value="BBO33695.1"/>
    <property type="molecule type" value="Genomic_DNA"/>
</dbReference>
<organism evidence="1 2">
    <name type="scientific">Lacipirellula parvula</name>
    <dbReference type="NCBI Taxonomy" id="2650471"/>
    <lineage>
        <taxon>Bacteria</taxon>
        <taxon>Pseudomonadati</taxon>
        <taxon>Planctomycetota</taxon>
        <taxon>Planctomycetia</taxon>
        <taxon>Pirellulales</taxon>
        <taxon>Lacipirellulaceae</taxon>
        <taxon>Lacipirellula</taxon>
    </lineage>
</organism>
<accession>A0A5K7XBF4</accession>
<dbReference type="Proteomes" id="UP000326837">
    <property type="component" value="Chromosome"/>
</dbReference>
<evidence type="ECO:0000313" key="2">
    <source>
        <dbReference type="Proteomes" id="UP000326837"/>
    </source>
</evidence>
<dbReference type="AlphaFoldDB" id="A0A5K7XBF4"/>
<proteinExistence type="predicted"/>